<dbReference type="PROSITE" id="PS00660">
    <property type="entry name" value="FERM_1"/>
    <property type="match status" value="1"/>
</dbReference>
<protein>
    <recommendedName>
        <fullName evidence="1">FERM domain-containing protein</fullName>
    </recommendedName>
</protein>
<proteinExistence type="predicted"/>
<dbReference type="InterPro" id="IPR029071">
    <property type="entry name" value="Ubiquitin-like_domsf"/>
</dbReference>
<dbReference type="Pfam" id="PF09379">
    <property type="entry name" value="FERM_N"/>
    <property type="match status" value="1"/>
</dbReference>
<dbReference type="GO" id="GO:0005886">
    <property type="term" value="C:plasma membrane"/>
    <property type="evidence" value="ECO:0007669"/>
    <property type="project" value="TreeGrafter"/>
</dbReference>
<dbReference type="GO" id="GO:0005856">
    <property type="term" value="C:cytoskeleton"/>
    <property type="evidence" value="ECO:0007669"/>
    <property type="project" value="TreeGrafter"/>
</dbReference>
<comment type="caution">
    <text evidence="2">The sequence shown here is derived from an EMBL/GenBank/DDBJ whole genome shotgun (WGS) entry which is preliminary data.</text>
</comment>
<reference evidence="2 3" key="1">
    <citation type="submission" date="2019-04" db="EMBL/GenBank/DDBJ databases">
        <title>The sequence and de novo assembly of Takifugu bimaculatus genome using PacBio and Hi-C technologies.</title>
        <authorList>
            <person name="Xu P."/>
            <person name="Liu B."/>
            <person name="Zhou Z."/>
        </authorList>
    </citation>
    <scope>NUCLEOTIDE SEQUENCE [LARGE SCALE GENOMIC DNA]</scope>
    <source>
        <strain evidence="2">TB-2018</strain>
        <tissue evidence="2">Muscle</tissue>
    </source>
</reference>
<dbReference type="PANTHER" id="PTHR23280:SF24">
    <property type="entry name" value="BAND 4.1-LIKE PROTEIN 1"/>
    <property type="match status" value="1"/>
</dbReference>
<name>A0A4Z2B4F1_9TELE</name>
<accession>A0A4Z2B4F1</accession>
<dbReference type="Gene3D" id="3.10.20.90">
    <property type="entry name" value="Phosphatidylinositol 3-kinase Catalytic Subunit, Chain A, domain 1"/>
    <property type="match status" value="1"/>
</dbReference>
<feature type="domain" description="FERM" evidence="1">
    <location>
        <begin position="1"/>
        <end position="74"/>
    </location>
</feature>
<dbReference type="SUPFAM" id="SSF54236">
    <property type="entry name" value="Ubiquitin-like"/>
    <property type="match status" value="1"/>
</dbReference>
<organism evidence="2 3">
    <name type="scientific">Takifugu bimaculatus</name>
    <dbReference type="NCBI Taxonomy" id="433685"/>
    <lineage>
        <taxon>Eukaryota</taxon>
        <taxon>Metazoa</taxon>
        <taxon>Chordata</taxon>
        <taxon>Craniata</taxon>
        <taxon>Vertebrata</taxon>
        <taxon>Euteleostomi</taxon>
        <taxon>Actinopterygii</taxon>
        <taxon>Neopterygii</taxon>
        <taxon>Teleostei</taxon>
        <taxon>Neoteleostei</taxon>
        <taxon>Acanthomorphata</taxon>
        <taxon>Eupercaria</taxon>
        <taxon>Tetraodontiformes</taxon>
        <taxon>Tetradontoidea</taxon>
        <taxon>Tetraodontidae</taxon>
        <taxon>Takifugu</taxon>
    </lineage>
</organism>
<keyword evidence="3" id="KW-1185">Reference proteome</keyword>
<dbReference type="PROSITE" id="PS50057">
    <property type="entry name" value="FERM_3"/>
    <property type="match status" value="1"/>
</dbReference>
<evidence type="ECO:0000313" key="3">
    <source>
        <dbReference type="Proteomes" id="UP000516260"/>
    </source>
</evidence>
<dbReference type="AlphaFoldDB" id="A0A4Z2B4F1"/>
<evidence type="ECO:0000259" key="1">
    <source>
        <dbReference type="PROSITE" id="PS50057"/>
    </source>
</evidence>
<sequence>MVCGHLNLLERDYFGLTFQDTDNSKNWLDPSKEIKKQIRAGSWIFGFSVKFYPPDPVSTHRRHHQVLPVPAAEG</sequence>
<dbReference type="InterPro" id="IPR000299">
    <property type="entry name" value="FERM_domain"/>
</dbReference>
<dbReference type="PANTHER" id="PTHR23280">
    <property type="entry name" value="4.1 G PROTEIN"/>
    <property type="match status" value="1"/>
</dbReference>
<evidence type="ECO:0000313" key="2">
    <source>
        <dbReference type="EMBL" id="TNM87234.1"/>
    </source>
</evidence>
<dbReference type="InterPro" id="IPR018979">
    <property type="entry name" value="FERM_N"/>
</dbReference>
<dbReference type="EMBL" id="SWLE01000020">
    <property type="protein sequence ID" value="TNM87234.1"/>
    <property type="molecule type" value="Genomic_DNA"/>
</dbReference>
<gene>
    <name evidence="2" type="ORF">fugu_007464</name>
</gene>
<dbReference type="InterPro" id="IPR019747">
    <property type="entry name" value="FERM_CS"/>
</dbReference>
<dbReference type="Proteomes" id="UP000516260">
    <property type="component" value="Chromosome 7"/>
</dbReference>
<dbReference type="GO" id="GO:0031032">
    <property type="term" value="P:actomyosin structure organization"/>
    <property type="evidence" value="ECO:0007669"/>
    <property type="project" value="TreeGrafter"/>
</dbReference>